<reference evidence="1" key="2">
    <citation type="journal article" date="2015" name="Data Brief">
        <title>Shoot transcriptome of the giant reed, Arundo donax.</title>
        <authorList>
            <person name="Barrero R.A."/>
            <person name="Guerrero F.D."/>
            <person name="Moolhuijzen P."/>
            <person name="Goolsby J.A."/>
            <person name="Tidwell J."/>
            <person name="Bellgard S.E."/>
            <person name="Bellgard M.I."/>
        </authorList>
    </citation>
    <scope>NUCLEOTIDE SEQUENCE</scope>
    <source>
        <tissue evidence="1">Shoot tissue taken approximately 20 cm above the soil surface</tissue>
    </source>
</reference>
<accession>A0A0A8Z4A8</accession>
<evidence type="ECO:0000313" key="1">
    <source>
        <dbReference type="EMBL" id="JAD29677.1"/>
    </source>
</evidence>
<name>A0A0A8Z4A8_ARUDO</name>
<dbReference type="EMBL" id="GBRH01268218">
    <property type="protein sequence ID" value="JAD29677.1"/>
    <property type="molecule type" value="Transcribed_RNA"/>
</dbReference>
<organism evidence="1">
    <name type="scientific">Arundo donax</name>
    <name type="common">Giant reed</name>
    <name type="synonym">Donax arundinaceus</name>
    <dbReference type="NCBI Taxonomy" id="35708"/>
    <lineage>
        <taxon>Eukaryota</taxon>
        <taxon>Viridiplantae</taxon>
        <taxon>Streptophyta</taxon>
        <taxon>Embryophyta</taxon>
        <taxon>Tracheophyta</taxon>
        <taxon>Spermatophyta</taxon>
        <taxon>Magnoliopsida</taxon>
        <taxon>Liliopsida</taxon>
        <taxon>Poales</taxon>
        <taxon>Poaceae</taxon>
        <taxon>PACMAD clade</taxon>
        <taxon>Arundinoideae</taxon>
        <taxon>Arundineae</taxon>
        <taxon>Arundo</taxon>
    </lineage>
</organism>
<protein>
    <submittedName>
        <fullName evidence="1">Uncharacterized protein</fullName>
    </submittedName>
</protein>
<sequence length="54" mass="6067">MSTHRKLIPGVNWPLLHTPVSFPQQCAVPLPGTHCISCSMLPQESSSMIWAHWK</sequence>
<proteinExistence type="predicted"/>
<reference evidence="1" key="1">
    <citation type="submission" date="2014-09" db="EMBL/GenBank/DDBJ databases">
        <authorList>
            <person name="Magalhaes I.L.F."/>
            <person name="Oliveira U."/>
            <person name="Santos F.R."/>
            <person name="Vidigal T.H.D.A."/>
            <person name="Brescovit A.D."/>
            <person name="Santos A.J."/>
        </authorList>
    </citation>
    <scope>NUCLEOTIDE SEQUENCE</scope>
    <source>
        <tissue evidence="1">Shoot tissue taken approximately 20 cm above the soil surface</tissue>
    </source>
</reference>
<dbReference type="AlphaFoldDB" id="A0A0A8Z4A8"/>